<dbReference type="InterPro" id="IPR019887">
    <property type="entry name" value="Tscrpt_reg_AsnC/Lrp_C"/>
</dbReference>
<keyword evidence="1" id="KW-0805">Transcription regulation</keyword>
<dbReference type="GO" id="GO:0043200">
    <property type="term" value="P:response to amino acid"/>
    <property type="evidence" value="ECO:0007669"/>
    <property type="project" value="TreeGrafter"/>
</dbReference>
<evidence type="ECO:0000256" key="3">
    <source>
        <dbReference type="ARBA" id="ARBA00023163"/>
    </source>
</evidence>
<evidence type="ECO:0000313" key="5">
    <source>
        <dbReference type="EMBL" id="PQD95665.1"/>
    </source>
</evidence>
<dbReference type="InterPro" id="IPR000485">
    <property type="entry name" value="AsnC-type_HTH_dom"/>
</dbReference>
<dbReference type="Pfam" id="PF13412">
    <property type="entry name" value="HTH_24"/>
    <property type="match status" value="1"/>
</dbReference>
<evidence type="ECO:0000259" key="4">
    <source>
        <dbReference type="PROSITE" id="PS50956"/>
    </source>
</evidence>
<dbReference type="InterPro" id="IPR019888">
    <property type="entry name" value="Tscrpt_reg_AsnC-like"/>
</dbReference>
<name>A0A2S7N110_9BACI</name>
<dbReference type="Gene3D" id="3.30.70.920">
    <property type="match status" value="1"/>
</dbReference>
<dbReference type="InterPro" id="IPR036390">
    <property type="entry name" value="WH_DNA-bd_sf"/>
</dbReference>
<dbReference type="GO" id="GO:0043565">
    <property type="term" value="F:sequence-specific DNA binding"/>
    <property type="evidence" value="ECO:0007669"/>
    <property type="project" value="InterPro"/>
</dbReference>
<dbReference type="PROSITE" id="PS00519">
    <property type="entry name" value="HTH_ASNC_1"/>
    <property type="match status" value="1"/>
</dbReference>
<reference evidence="5 6" key="1">
    <citation type="submission" date="2017-12" db="EMBL/GenBank/DDBJ databases">
        <title>Taxonomic description and draft genome of Pradoshia cofamensis Gen. nov., sp. nov., a thermotolerant bacillale isolated from anterior gut of earthworm Eisenia fetida.</title>
        <authorList>
            <person name="Saha T."/>
            <person name="Chakraborty R."/>
        </authorList>
    </citation>
    <scope>NUCLEOTIDE SEQUENCE [LARGE SCALE GENOMIC DNA]</scope>
    <source>
        <strain evidence="5 6">EAG3</strain>
    </source>
</reference>
<dbReference type="InterPro" id="IPR011991">
    <property type="entry name" value="ArsR-like_HTH"/>
</dbReference>
<dbReference type="Gene3D" id="1.10.10.10">
    <property type="entry name" value="Winged helix-like DNA-binding domain superfamily/Winged helix DNA-binding domain"/>
    <property type="match status" value="1"/>
</dbReference>
<proteinExistence type="predicted"/>
<dbReference type="OrthoDB" id="34294at2"/>
<dbReference type="InterPro" id="IPR011008">
    <property type="entry name" value="Dimeric_a/b-barrel"/>
</dbReference>
<keyword evidence="3" id="KW-0804">Transcription</keyword>
<protein>
    <submittedName>
        <fullName evidence="5">Lrp/AsnC family transcriptional regulator</fullName>
    </submittedName>
</protein>
<dbReference type="Proteomes" id="UP000239663">
    <property type="component" value="Unassembled WGS sequence"/>
</dbReference>
<evidence type="ECO:0000313" key="6">
    <source>
        <dbReference type="Proteomes" id="UP000239663"/>
    </source>
</evidence>
<dbReference type="SUPFAM" id="SSF46785">
    <property type="entry name" value="Winged helix' DNA-binding domain"/>
    <property type="match status" value="1"/>
</dbReference>
<accession>A0A2S7N110</accession>
<dbReference type="SMART" id="SM00344">
    <property type="entry name" value="HTH_ASNC"/>
    <property type="match status" value="1"/>
</dbReference>
<dbReference type="CDD" id="cd00090">
    <property type="entry name" value="HTH_ARSR"/>
    <property type="match status" value="1"/>
</dbReference>
<comment type="caution">
    <text evidence="5">The sequence shown here is derived from an EMBL/GenBank/DDBJ whole genome shotgun (WGS) entry which is preliminary data.</text>
</comment>
<dbReference type="EMBL" id="PKOZ01000003">
    <property type="protein sequence ID" value="PQD95665.1"/>
    <property type="molecule type" value="Genomic_DNA"/>
</dbReference>
<evidence type="ECO:0000256" key="1">
    <source>
        <dbReference type="ARBA" id="ARBA00023015"/>
    </source>
</evidence>
<evidence type="ECO:0000256" key="2">
    <source>
        <dbReference type="ARBA" id="ARBA00023125"/>
    </source>
</evidence>
<dbReference type="RefSeq" id="WP_104848812.1">
    <property type="nucleotide sequence ID" value="NZ_PKOZ01000003.1"/>
</dbReference>
<keyword evidence="2" id="KW-0238">DNA-binding</keyword>
<organism evidence="5 6">
    <name type="scientific">Pradoshia eiseniae</name>
    <dbReference type="NCBI Taxonomy" id="2064768"/>
    <lineage>
        <taxon>Bacteria</taxon>
        <taxon>Bacillati</taxon>
        <taxon>Bacillota</taxon>
        <taxon>Bacilli</taxon>
        <taxon>Bacillales</taxon>
        <taxon>Bacillaceae</taxon>
        <taxon>Pradoshia</taxon>
    </lineage>
</organism>
<dbReference type="AlphaFoldDB" id="A0A2S7N110"/>
<dbReference type="Pfam" id="PF01037">
    <property type="entry name" value="AsnC_trans_reg"/>
    <property type="match status" value="1"/>
</dbReference>
<keyword evidence="6" id="KW-1185">Reference proteome</keyword>
<dbReference type="SUPFAM" id="SSF54909">
    <property type="entry name" value="Dimeric alpha+beta barrel"/>
    <property type="match status" value="1"/>
</dbReference>
<dbReference type="PANTHER" id="PTHR30154:SF53">
    <property type="entry name" value="HTH-TYPE TRANSCRIPTIONAL REGULATOR LRPC"/>
    <property type="match status" value="1"/>
</dbReference>
<dbReference type="InterPro" id="IPR036388">
    <property type="entry name" value="WH-like_DNA-bd_sf"/>
</dbReference>
<gene>
    <name evidence="5" type="ORF">CYL18_07160</name>
</gene>
<dbReference type="PROSITE" id="PS50956">
    <property type="entry name" value="HTH_ASNC_2"/>
    <property type="match status" value="1"/>
</dbReference>
<dbReference type="InterPro" id="IPR019885">
    <property type="entry name" value="Tscrpt_reg_HTH_AsnC-type_CS"/>
</dbReference>
<sequence>MDQLDFRLLSILQKDGRITISDLSKQLALSRPSVTERLNRLREKGVIEGFSARVCPRSVGRNIVVFIQLSDFKTASYAEFEKKILDDPDIIEIHRLTGSVSYLLKAAVPGMEQLNQLIEKLNPYGNVNTSIVLSSPLSFSPITPVQEELKSRPIN</sequence>
<dbReference type="GO" id="GO:0005829">
    <property type="term" value="C:cytosol"/>
    <property type="evidence" value="ECO:0007669"/>
    <property type="project" value="TreeGrafter"/>
</dbReference>
<dbReference type="PRINTS" id="PR00033">
    <property type="entry name" value="HTHASNC"/>
</dbReference>
<feature type="domain" description="HTH asnC-type" evidence="4">
    <location>
        <begin position="1"/>
        <end position="62"/>
    </location>
</feature>
<dbReference type="PANTHER" id="PTHR30154">
    <property type="entry name" value="LEUCINE-RESPONSIVE REGULATORY PROTEIN"/>
    <property type="match status" value="1"/>
</dbReference>